<protein>
    <submittedName>
        <fullName evidence="1">Uncharacterized protein</fullName>
    </submittedName>
</protein>
<dbReference type="OrthoDB" id="5984709at2759"/>
<organism evidence="1">
    <name type="scientific">Dendroctonus ponderosae</name>
    <name type="common">Mountain pine beetle</name>
    <dbReference type="NCBI Taxonomy" id="77166"/>
    <lineage>
        <taxon>Eukaryota</taxon>
        <taxon>Metazoa</taxon>
        <taxon>Ecdysozoa</taxon>
        <taxon>Arthropoda</taxon>
        <taxon>Hexapoda</taxon>
        <taxon>Insecta</taxon>
        <taxon>Pterygota</taxon>
        <taxon>Neoptera</taxon>
        <taxon>Endopterygota</taxon>
        <taxon>Coleoptera</taxon>
        <taxon>Polyphaga</taxon>
        <taxon>Cucujiformia</taxon>
        <taxon>Curculionidae</taxon>
        <taxon>Scolytinae</taxon>
        <taxon>Dendroctonus</taxon>
    </lineage>
</organism>
<sequence length="300" mass="33272">MDGFRRKITVILLMIWTGCGIISAIQFYADLSFDYCTRKDLGLDPYQLTVCVIFVLFPLTVTLFCYIRTGYQVRKQIEVPAQLQGGDNLQLGLRPHANQHLQLRPLLALLGAVRGDPGSGQHQQGLRQGFLQPGLAGHQQILHQQHHLRHPQQALPIRLRQSIPGQLHPLIRHFQLITAVAKPPCRFRADNALKVFGLQGMFASTSFPATTCTVALSGPMRAGAAKGAPQPEPTAGKCTSYDEATWSAPLPPMAGWCPSMESGFSHFILYAQCVQYQKGLSGWILSPFWSFLFCTSCMIR</sequence>
<gene>
    <name evidence="1" type="ORF">YQE_09805</name>
</gene>
<dbReference type="AlphaFoldDB" id="N6T0G9"/>
<name>N6T0G9_DENPD</name>
<dbReference type="CDD" id="cd00637">
    <property type="entry name" value="7tm_classA_rhodopsin-like"/>
    <property type="match status" value="1"/>
</dbReference>
<dbReference type="EMBL" id="KB741156">
    <property type="protein sequence ID" value="ENN73554.1"/>
    <property type="molecule type" value="Genomic_DNA"/>
</dbReference>
<evidence type="ECO:0000313" key="1">
    <source>
        <dbReference type="EMBL" id="ENN73554.1"/>
    </source>
</evidence>
<feature type="non-terminal residue" evidence="1">
    <location>
        <position position="1"/>
    </location>
</feature>
<dbReference type="PROSITE" id="PS51257">
    <property type="entry name" value="PROKAR_LIPOPROTEIN"/>
    <property type="match status" value="1"/>
</dbReference>
<reference evidence="1" key="1">
    <citation type="journal article" date="2013" name="Genome Biol.">
        <title>Draft genome of the mountain pine beetle, Dendroctonus ponderosae Hopkins, a major forest pest.</title>
        <authorList>
            <person name="Keeling C.I."/>
            <person name="Yuen M.M."/>
            <person name="Liao N.Y."/>
            <person name="Docking T.R."/>
            <person name="Chan S.K."/>
            <person name="Taylor G.A."/>
            <person name="Palmquist D.L."/>
            <person name="Jackman S.D."/>
            <person name="Nguyen A."/>
            <person name="Li M."/>
            <person name="Henderson H."/>
            <person name="Janes J.K."/>
            <person name="Zhao Y."/>
            <person name="Pandoh P."/>
            <person name="Moore R."/>
            <person name="Sperling F.A."/>
            <person name="Huber D.P."/>
            <person name="Birol I."/>
            <person name="Jones S.J."/>
            <person name="Bohlmann J."/>
        </authorList>
    </citation>
    <scope>NUCLEOTIDE SEQUENCE</scope>
</reference>
<dbReference type="Gene3D" id="1.20.1070.10">
    <property type="entry name" value="Rhodopsin 7-helix transmembrane proteins"/>
    <property type="match status" value="1"/>
</dbReference>
<proteinExistence type="predicted"/>
<dbReference type="SUPFAM" id="SSF81321">
    <property type="entry name" value="Family A G protein-coupled receptor-like"/>
    <property type="match status" value="1"/>
</dbReference>
<accession>N6T0G9</accession>
<dbReference type="HOGENOM" id="CLU_929295_0_0_1"/>
<feature type="non-terminal residue" evidence="1">
    <location>
        <position position="300"/>
    </location>
</feature>